<evidence type="ECO:0000313" key="1">
    <source>
        <dbReference type="EMBL" id="KGG19987.1"/>
    </source>
</evidence>
<dbReference type="AlphaFoldDB" id="A0A0A2C398"/>
<evidence type="ECO:0000313" key="2">
    <source>
        <dbReference type="Proteomes" id="UP000030392"/>
    </source>
</evidence>
<comment type="caution">
    <text evidence="1">The sequence shown here is derived from an EMBL/GenBank/DDBJ whole genome shotgun (WGS) entry which is preliminary data.</text>
</comment>
<gene>
    <name evidence="1" type="ORF">EV03_1451</name>
</gene>
<sequence length="90" mass="10185">MPRKRGKPRREEMELPANIQRAFIARASGANWIQCAEVGETTTENLRKWRQHPDAQGYIQTAIESNLGESHSKFADAAPRLAERLIELGL</sequence>
<proteinExistence type="predicted"/>
<dbReference type="RefSeq" id="WP_036906494.1">
    <property type="nucleotide sequence ID" value="NZ_CP138967.1"/>
</dbReference>
<protein>
    <submittedName>
        <fullName evidence="1">Uncharacterized protein</fullName>
    </submittedName>
</protein>
<reference evidence="2" key="1">
    <citation type="journal article" date="2014" name="Sci. Data">
        <title>Genomes of diverse isolates of the marine cyanobacterium Prochlorococcus.</title>
        <authorList>
            <person name="Biller S."/>
            <person name="Berube P."/>
            <person name="Thompson J."/>
            <person name="Kelly L."/>
            <person name="Roggensack S."/>
            <person name="Awad L."/>
            <person name="Roache-Johnson K."/>
            <person name="Ding H."/>
            <person name="Giovannoni S.J."/>
            <person name="Moore L.R."/>
            <person name="Chisholm S.W."/>
        </authorList>
    </citation>
    <scope>NUCLEOTIDE SEQUENCE [LARGE SCALE GENOMIC DNA]</scope>
    <source>
        <strain evidence="2">PAC1</strain>
    </source>
</reference>
<accession>A0A0A2C398</accession>
<organism evidence="1 2">
    <name type="scientific">Prochlorococcus marinus str. PAC1</name>
    <dbReference type="NCBI Taxonomy" id="59924"/>
    <lineage>
        <taxon>Bacteria</taxon>
        <taxon>Bacillati</taxon>
        <taxon>Cyanobacteriota</taxon>
        <taxon>Cyanophyceae</taxon>
        <taxon>Synechococcales</taxon>
        <taxon>Prochlorococcaceae</taxon>
        <taxon>Prochlorococcus</taxon>
    </lineage>
</organism>
<dbReference type="Proteomes" id="UP000030392">
    <property type="component" value="Unassembled WGS sequence"/>
</dbReference>
<dbReference type="EMBL" id="JNAX01000014">
    <property type="protein sequence ID" value="KGG19987.1"/>
    <property type="molecule type" value="Genomic_DNA"/>
</dbReference>
<name>A0A0A2C398_PROMR</name>